<feature type="domain" description="Type 4 fimbrial biogenesis protein PilX N-terminal" evidence="2">
    <location>
        <begin position="17"/>
        <end position="64"/>
    </location>
</feature>
<dbReference type="Pfam" id="PF14341">
    <property type="entry name" value="PilX_N"/>
    <property type="match status" value="1"/>
</dbReference>
<dbReference type="RefSeq" id="WP_101652068.1">
    <property type="nucleotide sequence ID" value="NZ_PGVE01000102.1"/>
</dbReference>
<keyword evidence="1" id="KW-1133">Transmembrane helix</keyword>
<keyword evidence="5" id="KW-1185">Reference proteome</keyword>
<dbReference type="AlphaFoldDB" id="A0A2N5H731"/>
<organism evidence="4 5">
    <name type="scientific">Neobacillus cucumis</name>
    <dbReference type="NCBI Taxonomy" id="1740721"/>
    <lineage>
        <taxon>Bacteria</taxon>
        <taxon>Bacillati</taxon>
        <taxon>Bacillota</taxon>
        <taxon>Bacilli</taxon>
        <taxon>Bacillales</taxon>
        <taxon>Bacillaceae</taxon>
        <taxon>Neobacillus</taxon>
    </lineage>
</organism>
<evidence type="ECO:0000313" key="5">
    <source>
        <dbReference type="Proteomes" id="UP000234950"/>
    </source>
</evidence>
<comment type="caution">
    <text evidence="4">The sequence shown here is derived from an EMBL/GenBank/DDBJ whole genome shotgun (WGS) entry which is preliminary data.</text>
</comment>
<dbReference type="OrthoDB" id="2163447at2"/>
<gene>
    <name evidence="4" type="ORF">CVD27_26500</name>
</gene>
<dbReference type="Pfam" id="PF23981">
    <property type="entry name" value="DUF7305"/>
    <property type="match status" value="1"/>
</dbReference>
<name>A0A2N5H731_9BACI</name>
<accession>A0A2N5H731</accession>
<feature type="domain" description="DUF7305" evidence="3">
    <location>
        <begin position="286"/>
        <end position="434"/>
    </location>
</feature>
<protein>
    <submittedName>
        <fullName evidence="4">Uncharacterized protein</fullName>
    </submittedName>
</protein>
<proteinExistence type="predicted"/>
<dbReference type="InterPro" id="IPR025746">
    <property type="entry name" value="PilX_N_dom"/>
</dbReference>
<feature type="transmembrane region" description="Helical" evidence="1">
    <location>
        <begin position="20"/>
        <end position="41"/>
    </location>
</feature>
<evidence type="ECO:0000313" key="4">
    <source>
        <dbReference type="EMBL" id="PLS01314.1"/>
    </source>
</evidence>
<evidence type="ECO:0000259" key="3">
    <source>
        <dbReference type="Pfam" id="PF23981"/>
    </source>
</evidence>
<keyword evidence="1" id="KW-0812">Transmembrane</keyword>
<keyword evidence="1" id="KW-0472">Membrane</keyword>
<reference evidence="4 5" key="1">
    <citation type="submission" date="2017-11" db="EMBL/GenBank/DDBJ databases">
        <title>Comparitive Functional Genomics of Dry Heat Resistant strains isolated from the Viking Spacecraft.</title>
        <authorList>
            <person name="Seuylemezian A."/>
            <person name="Cooper K."/>
            <person name="Vaishampayan P."/>
        </authorList>
    </citation>
    <scope>NUCLEOTIDE SEQUENCE [LARGE SCALE GENOMIC DNA]</scope>
    <source>
        <strain evidence="4 5">V32-6</strain>
    </source>
</reference>
<sequence length="457" mass="49638">MMKKKPLIFQSLKNEHGMALVVVLMILVVVSILGLGLMGLASSNMKMSTGERNNQSSYYVAESGATLLMNDVTTQINNIYKSAKTKDEFFSSAESILNNYSAEQQSTNFEKNFGTQPVAKYKIEKVDPATKEYKVISTGTVDNRTKTVEQKFRLIWDVNFPKTAVFVDNKITVDSGSAIINGSIGTNSIENEAITLHDSGNLPSDAEIIVGPNAPNQGKDVVNLNYFTNITVLEEKISLELKPFKETPAQSYPTTLGPIAVPSDGNIKITSNTTINNMPNPVVLNNVTIDNNAKLNIDIGSNNVEMYVNNFVLNNNSVFNVIGTGTLSLYVNGSLTINNAVINEVPSQKDKLIIYLRKSTDPTKPKTITASSNGTGINCSIFAEDAQFNFTGGTFRGRFATGGSVEIGGNNVIEGAIIAKNLHLQGNSSLTFVEQDAFLPLPSFKVNPIKIDPVREK</sequence>
<dbReference type="Proteomes" id="UP000234950">
    <property type="component" value="Unassembled WGS sequence"/>
</dbReference>
<dbReference type="EMBL" id="PGVE01000102">
    <property type="protein sequence ID" value="PLS01314.1"/>
    <property type="molecule type" value="Genomic_DNA"/>
</dbReference>
<dbReference type="InterPro" id="IPR055729">
    <property type="entry name" value="DUF7305"/>
</dbReference>
<evidence type="ECO:0000259" key="2">
    <source>
        <dbReference type="Pfam" id="PF14341"/>
    </source>
</evidence>
<evidence type="ECO:0000256" key="1">
    <source>
        <dbReference type="SAM" id="Phobius"/>
    </source>
</evidence>